<evidence type="ECO:0000256" key="2">
    <source>
        <dbReference type="SAM" id="SignalP"/>
    </source>
</evidence>
<feature type="compositionally biased region" description="Low complexity" evidence="1">
    <location>
        <begin position="313"/>
        <end position="322"/>
    </location>
</feature>
<keyword evidence="2" id="KW-0732">Signal</keyword>
<dbReference type="GO" id="GO:0005507">
    <property type="term" value="F:copper ion binding"/>
    <property type="evidence" value="ECO:0007669"/>
    <property type="project" value="InterPro"/>
</dbReference>
<feature type="region of interest" description="Disordered" evidence="1">
    <location>
        <begin position="83"/>
        <end position="322"/>
    </location>
</feature>
<dbReference type="Proteomes" id="UP000532936">
    <property type="component" value="Unassembled WGS sequence"/>
</dbReference>
<dbReference type="RefSeq" id="WP_343051144.1">
    <property type="nucleotide sequence ID" value="NZ_JACIDA010000002.1"/>
</dbReference>
<dbReference type="GO" id="GO:0009279">
    <property type="term" value="C:cell outer membrane"/>
    <property type="evidence" value="ECO:0007669"/>
    <property type="project" value="InterPro"/>
</dbReference>
<feature type="signal peptide" evidence="2">
    <location>
        <begin position="1"/>
        <end position="25"/>
    </location>
</feature>
<comment type="caution">
    <text evidence="3">The sequence shown here is derived from an EMBL/GenBank/DDBJ whole genome shotgun (WGS) entry which is preliminary data.</text>
</comment>
<dbReference type="GO" id="GO:0006878">
    <property type="term" value="P:intracellular copper ion homeostasis"/>
    <property type="evidence" value="ECO:0007669"/>
    <property type="project" value="InterPro"/>
</dbReference>
<evidence type="ECO:0000313" key="4">
    <source>
        <dbReference type="Proteomes" id="UP000532936"/>
    </source>
</evidence>
<name>A0A7W6F0R3_9CAUL</name>
<gene>
    <name evidence="3" type="ORF">GGR11_002682</name>
</gene>
<sequence length="556" mass="57925">MKTSVAILPLILAAASATAATSALAQSHAGHATPAPVRQALPEGCVARGSSTADASRIGTAGAPTCPTGAVPVRLPARAMPTGHDMSTMGQTQPAPAMPAGHDMSTMGQTQPAPAAVSPHAGHDMSAMAQTPPAPAMPAGHDMSTMGQPQPAPAAASPHAGHDMSTMGQTQPAPAMPAGHDMSTMGQTQPAPAATSPHAGHDMSTMGQTQPAPAMPAGHDMSTMGQTQPAPAAAPPHAGHDMSTMGQTPPAPAMPAGHDMSMMGQTPTPAMPAGHDMSTMGQMPAGHDMSGMAMPPDVPTSADNPGRPPEAPAPAGAATGPANAADLLFDPAEMAAARAQLRVEHGNVRTTAVIIDQLEATFAEGEEAYAWDAQGWTGGDINRFWWKSEGEGAFDGEVEEAEIQALYSRAFRPFFDFQTGLRQTYRPEGDRTDLVVGIQGLAPYWFEVDAAAFLSNKGELTARAEAEYDQRITNRWIVQPRAEVVLSAEDIPELRIGSGLSSLQIGARLRYEFRKEFAPYVGVEWTKSFGNTADFLEADGRSSEDTRLVVGIRAWF</sequence>
<dbReference type="InterPro" id="IPR036709">
    <property type="entry name" value="Autotransporte_beta_dom_sf"/>
</dbReference>
<proteinExistence type="predicted"/>
<dbReference type="SUPFAM" id="SSF103515">
    <property type="entry name" value="Autotransporter"/>
    <property type="match status" value="1"/>
</dbReference>
<organism evidence="3 4">
    <name type="scientific">Brevundimonas mediterranea</name>
    <dbReference type="NCBI Taxonomy" id="74329"/>
    <lineage>
        <taxon>Bacteria</taxon>
        <taxon>Pseudomonadati</taxon>
        <taxon>Pseudomonadota</taxon>
        <taxon>Alphaproteobacteria</taxon>
        <taxon>Caulobacterales</taxon>
        <taxon>Caulobacteraceae</taxon>
        <taxon>Brevundimonas</taxon>
    </lineage>
</organism>
<evidence type="ECO:0000313" key="3">
    <source>
        <dbReference type="EMBL" id="MBB3873129.1"/>
    </source>
</evidence>
<reference evidence="3 4" key="1">
    <citation type="submission" date="2020-08" db="EMBL/GenBank/DDBJ databases">
        <title>Genomic Encyclopedia of Type Strains, Phase IV (KMG-IV): sequencing the most valuable type-strain genomes for metagenomic binning, comparative biology and taxonomic classification.</title>
        <authorList>
            <person name="Goeker M."/>
        </authorList>
    </citation>
    <scope>NUCLEOTIDE SEQUENCE [LARGE SCALE GENOMIC DNA]</scope>
    <source>
        <strain evidence="3 4">DSM 14878</strain>
    </source>
</reference>
<accession>A0A7W6F0R3</accession>
<dbReference type="Pfam" id="PF05275">
    <property type="entry name" value="CopB"/>
    <property type="match status" value="1"/>
</dbReference>
<dbReference type="EMBL" id="JACIDA010000002">
    <property type="protein sequence ID" value="MBB3873129.1"/>
    <property type="molecule type" value="Genomic_DNA"/>
</dbReference>
<protein>
    <submittedName>
        <fullName evidence="3">Copper resistance protein B</fullName>
    </submittedName>
</protein>
<evidence type="ECO:0000256" key="1">
    <source>
        <dbReference type="SAM" id="MobiDB-lite"/>
    </source>
</evidence>
<dbReference type="AlphaFoldDB" id="A0A7W6F0R3"/>
<feature type="compositionally biased region" description="Low complexity" evidence="1">
    <location>
        <begin position="147"/>
        <end position="159"/>
    </location>
</feature>
<feature type="chain" id="PRO_5031573662" evidence="2">
    <location>
        <begin position="26"/>
        <end position="556"/>
    </location>
</feature>
<dbReference type="InterPro" id="IPR007939">
    <property type="entry name" value="Cu-R_B_prcur"/>
</dbReference>